<evidence type="ECO:0000313" key="1">
    <source>
        <dbReference type="EMBL" id="BDS08164.1"/>
    </source>
</evidence>
<dbReference type="EMBL" id="AP026866">
    <property type="protein sequence ID" value="BDS08164.1"/>
    <property type="molecule type" value="Genomic_DNA"/>
</dbReference>
<name>A0AAT9FQJ4_9BACT</name>
<evidence type="ECO:0008006" key="2">
    <source>
        <dbReference type="Google" id="ProtNLM"/>
    </source>
</evidence>
<reference evidence="1" key="1">
    <citation type="submission" date="2024-07" db="EMBL/GenBank/DDBJ databases">
        <title>Complete genome sequence of Verrucomicrobiaceae bacterium NT6N.</title>
        <authorList>
            <person name="Huang C."/>
            <person name="Takami H."/>
            <person name="Hamasaki K."/>
        </authorList>
    </citation>
    <scope>NUCLEOTIDE SEQUENCE</scope>
    <source>
        <strain evidence="1">NT6N</strain>
    </source>
</reference>
<dbReference type="AlphaFoldDB" id="A0AAT9FQJ4"/>
<organism evidence="1">
    <name type="scientific">Oceaniferula spumae</name>
    <dbReference type="NCBI Taxonomy" id="2979115"/>
    <lineage>
        <taxon>Bacteria</taxon>
        <taxon>Pseudomonadati</taxon>
        <taxon>Verrucomicrobiota</taxon>
        <taxon>Verrucomicrobiia</taxon>
        <taxon>Verrucomicrobiales</taxon>
        <taxon>Verrucomicrobiaceae</taxon>
        <taxon>Oceaniferula</taxon>
    </lineage>
</organism>
<proteinExistence type="predicted"/>
<gene>
    <name evidence="1" type="ORF">NT6N_32040</name>
</gene>
<protein>
    <recommendedName>
        <fullName evidence="2">Lipoprotein</fullName>
    </recommendedName>
</protein>
<sequence>MGVLIISACDNDEQSEKTNVNDSGNKFSQKYGKSDMVSDCNTLILQLDGGDVDAIVEAVNTFIDKVDRALEKGTLSFVVEGNTRGPSVVNFRYLLKGLKMEVEKLVYRKELIMRGLDPPDSINIEIKTIRQILIEIKKWG</sequence>
<dbReference type="KEGG" id="osu:NT6N_32040"/>
<accession>A0AAT9FQJ4</accession>